<evidence type="ECO:0000313" key="9">
    <source>
        <dbReference type="EMBL" id="MCT8505238.1"/>
    </source>
</evidence>
<dbReference type="Proteomes" id="UP001145353">
    <property type="component" value="Unassembled WGS sequence"/>
</dbReference>
<dbReference type="FunFam" id="1.10.3470.10:FF:000001">
    <property type="entry name" value="Vitamin B12 ABC transporter permease BtuC"/>
    <property type="match status" value="1"/>
</dbReference>
<keyword evidence="5 8" id="KW-0812">Transmembrane</keyword>
<feature type="transmembrane region" description="Helical" evidence="8">
    <location>
        <begin position="327"/>
        <end position="348"/>
    </location>
</feature>
<evidence type="ECO:0000256" key="4">
    <source>
        <dbReference type="ARBA" id="ARBA00022475"/>
    </source>
</evidence>
<dbReference type="GO" id="GO:0033214">
    <property type="term" value="P:siderophore-iron import into cell"/>
    <property type="evidence" value="ECO:0007669"/>
    <property type="project" value="TreeGrafter"/>
</dbReference>
<dbReference type="AlphaFoldDB" id="A0A9X2X265"/>
<feature type="transmembrane region" description="Helical" evidence="8">
    <location>
        <begin position="110"/>
        <end position="133"/>
    </location>
</feature>
<comment type="similarity">
    <text evidence="2">Belongs to the binding-protein-dependent transport system permease family. FecCD subfamily.</text>
</comment>
<evidence type="ECO:0000256" key="1">
    <source>
        <dbReference type="ARBA" id="ARBA00004651"/>
    </source>
</evidence>
<dbReference type="GO" id="GO:0005886">
    <property type="term" value="C:plasma membrane"/>
    <property type="evidence" value="ECO:0007669"/>
    <property type="project" value="UniProtKB-SubCell"/>
</dbReference>
<accession>A0A9X2X265</accession>
<name>A0A9X2X265_9GAMM</name>
<gene>
    <name evidence="9" type="ORF">KZO87_07600</name>
</gene>
<protein>
    <submittedName>
        <fullName evidence="9">Iron ABC transporter permease</fullName>
    </submittedName>
</protein>
<dbReference type="InterPro" id="IPR000522">
    <property type="entry name" value="ABC_transptr_permease_BtuC"/>
</dbReference>
<feature type="transmembrane region" description="Helical" evidence="8">
    <location>
        <begin position="76"/>
        <end position="98"/>
    </location>
</feature>
<keyword evidence="3" id="KW-0813">Transport</keyword>
<reference evidence="9" key="1">
    <citation type="submission" date="2021-07" db="EMBL/GenBank/DDBJ databases">
        <authorList>
            <person name="Luelf R.H."/>
        </authorList>
    </citation>
    <scope>NUCLEOTIDE SEQUENCE</scope>
    <source>
        <strain evidence="9">TMW 2.2304</strain>
    </source>
</reference>
<dbReference type="PANTHER" id="PTHR30472">
    <property type="entry name" value="FERRIC ENTEROBACTIN TRANSPORT SYSTEM PERMEASE PROTEIN"/>
    <property type="match status" value="1"/>
</dbReference>
<proteinExistence type="inferred from homology"/>
<dbReference type="PANTHER" id="PTHR30472:SF25">
    <property type="entry name" value="ABC TRANSPORTER PERMEASE PROTEIN MJ0876-RELATED"/>
    <property type="match status" value="1"/>
</dbReference>
<evidence type="ECO:0000256" key="5">
    <source>
        <dbReference type="ARBA" id="ARBA00022692"/>
    </source>
</evidence>
<dbReference type="CDD" id="cd06550">
    <property type="entry name" value="TM_ABC_iron-siderophores_like"/>
    <property type="match status" value="1"/>
</dbReference>
<evidence type="ECO:0000256" key="6">
    <source>
        <dbReference type="ARBA" id="ARBA00022989"/>
    </source>
</evidence>
<keyword evidence="6 8" id="KW-1133">Transmembrane helix</keyword>
<dbReference type="Gene3D" id="1.10.3470.10">
    <property type="entry name" value="ABC transporter involved in vitamin B12 uptake, BtuC"/>
    <property type="match status" value="1"/>
</dbReference>
<reference evidence="9" key="2">
    <citation type="journal article" date="2022" name="Syst. Appl. Microbiol.">
        <title>Chromohalobacter moromii sp. nov., a moderately halophilic bacterium isolated from lupine-based moromi fermentation.</title>
        <authorList>
            <person name="Lulf R.H."/>
            <person name="Hilgarth M."/>
            <person name="Ehrmann M.A."/>
        </authorList>
    </citation>
    <scope>NUCLEOTIDE SEQUENCE</scope>
    <source>
        <strain evidence="9">TMW 2.2304</strain>
    </source>
</reference>
<keyword evidence="4" id="KW-1003">Cell membrane</keyword>
<evidence type="ECO:0000256" key="2">
    <source>
        <dbReference type="ARBA" id="ARBA00007935"/>
    </source>
</evidence>
<evidence type="ECO:0000256" key="3">
    <source>
        <dbReference type="ARBA" id="ARBA00022448"/>
    </source>
</evidence>
<comment type="subcellular location">
    <subcellularLocation>
        <location evidence="1">Cell membrane</location>
        <topology evidence="1">Multi-pass membrane protein</topology>
    </subcellularLocation>
</comment>
<dbReference type="Pfam" id="PF01032">
    <property type="entry name" value="FecCD"/>
    <property type="match status" value="1"/>
</dbReference>
<evidence type="ECO:0000313" key="10">
    <source>
        <dbReference type="Proteomes" id="UP001145353"/>
    </source>
</evidence>
<feature type="transmembrane region" description="Helical" evidence="8">
    <location>
        <begin position="27"/>
        <end position="50"/>
    </location>
</feature>
<comment type="caution">
    <text evidence="9">The sequence shown here is derived from an EMBL/GenBank/DDBJ whole genome shotgun (WGS) entry which is preliminary data.</text>
</comment>
<dbReference type="InterPro" id="IPR037294">
    <property type="entry name" value="ABC_BtuC-like"/>
</dbReference>
<sequence length="356" mass="37604">MTTAMPDSSPTDSVSRYRTRRRRQRRLIVGMALLTLAMVIVDIATGPGHYPLRDVLMTLVAPSSASDALRVIVWDIRLPVAFMAIVVGVSLALAGAEMQTILNNPLADPFTLGISSAASVGAALAITLGVGIVPFADTLLVTGNAFLLALAASLVIWGVSRLRGVSVQTLVLMGIAIMFFFNAMLGLMQYVASAEALQQLVFWSLGSLGKASWGKVGLATLALCVTLPVFLHAGWRLTALRLGDLHAQAMGINVARLRLRILLCCSLLAATAVAFVGTIGFVGLVGPHIARLLVGEDQRVFLPMSALSGALIMSATSILSKTLVPGILLPIGLLTALIGLPFFVSLILRSRKEIWG</sequence>
<evidence type="ECO:0000256" key="7">
    <source>
        <dbReference type="ARBA" id="ARBA00023136"/>
    </source>
</evidence>
<evidence type="ECO:0000256" key="8">
    <source>
        <dbReference type="SAM" id="Phobius"/>
    </source>
</evidence>
<keyword evidence="7 8" id="KW-0472">Membrane</keyword>
<feature type="transmembrane region" description="Helical" evidence="8">
    <location>
        <begin position="139"/>
        <end position="159"/>
    </location>
</feature>
<keyword evidence="10" id="KW-1185">Reference proteome</keyword>
<feature type="transmembrane region" description="Helical" evidence="8">
    <location>
        <begin position="171"/>
        <end position="192"/>
    </location>
</feature>
<feature type="transmembrane region" description="Helical" evidence="8">
    <location>
        <begin position="212"/>
        <end position="231"/>
    </location>
</feature>
<feature type="transmembrane region" description="Helical" evidence="8">
    <location>
        <begin position="261"/>
        <end position="285"/>
    </location>
</feature>
<dbReference type="SUPFAM" id="SSF81345">
    <property type="entry name" value="ABC transporter involved in vitamin B12 uptake, BtuC"/>
    <property type="match status" value="1"/>
</dbReference>
<organism evidence="9 10">
    <name type="scientific">Chromohalobacter moromii</name>
    <dbReference type="NCBI Taxonomy" id="2860329"/>
    <lineage>
        <taxon>Bacteria</taxon>
        <taxon>Pseudomonadati</taxon>
        <taxon>Pseudomonadota</taxon>
        <taxon>Gammaproteobacteria</taxon>
        <taxon>Oceanospirillales</taxon>
        <taxon>Halomonadaceae</taxon>
        <taxon>Chromohalobacter</taxon>
    </lineage>
</organism>
<dbReference type="EMBL" id="JAHXDE010000002">
    <property type="protein sequence ID" value="MCT8505238.1"/>
    <property type="molecule type" value="Genomic_DNA"/>
</dbReference>
<dbReference type="GO" id="GO:0022857">
    <property type="term" value="F:transmembrane transporter activity"/>
    <property type="evidence" value="ECO:0007669"/>
    <property type="project" value="InterPro"/>
</dbReference>